<feature type="non-terminal residue" evidence="2">
    <location>
        <position position="288"/>
    </location>
</feature>
<feature type="region of interest" description="Disordered" evidence="1">
    <location>
        <begin position="1"/>
        <end position="33"/>
    </location>
</feature>
<dbReference type="Proteomes" id="UP001150925">
    <property type="component" value="Unassembled WGS sequence"/>
</dbReference>
<feature type="compositionally biased region" description="Polar residues" evidence="1">
    <location>
        <begin position="1"/>
        <end position="19"/>
    </location>
</feature>
<sequence>MSQSYHSSESWTTGGTLSTVKGGGTDGPCEPKIVETNNLDTHFRNTRRVRYISSGMDSLLSAAEYLPSIPGDLLPHPAPPPPYHLPPPVPTEGVVVRSQGGDPSTRSSEGRYVSASVVTASGNRGSSYPSGQSTTRISVSSLLVDSDTAADLSPISWSSQPSPSAESLALPRCKRLLSEDDHGPFNSRRVGGTLPPLKQPRLHNTTSATSRTAILEPLGGENGWDNSKNGAPTPCAPSSPLATQRRPSPSRMGGGVPSASFPFNSTVDHPPSSQLKVYQSSPHNGYNY</sequence>
<keyword evidence="3" id="KW-1185">Reference proteome</keyword>
<dbReference type="OrthoDB" id="5600360at2759"/>
<evidence type="ECO:0000313" key="3">
    <source>
        <dbReference type="Proteomes" id="UP001150925"/>
    </source>
</evidence>
<reference evidence="2" key="1">
    <citation type="submission" date="2022-07" db="EMBL/GenBank/DDBJ databases">
        <title>Phylogenomic reconstructions and comparative analyses of Kickxellomycotina fungi.</title>
        <authorList>
            <person name="Reynolds N.K."/>
            <person name="Stajich J.E."/>
            <person name="Barry K."/>
            <person name="Grigoriev I.V."/>
            <person name="Crous P."/>
            <person name="Smith M.E."/>
        </authorList>
    </citation>
    <scope>NUCLEOTIDE SEQUENCE</scope>
    <source>
        <strain evidence="2">RSA 1196</strain>
    </source>
</reference>
<organism evidence="2 3">
    <name type="scientific">Dispira parvispora</name>
    <dbReference type="NCBI Taxonomy" id="1520584"/>
    <lineage>
        <taxon>Eukaryota</taxon>
        <taxon>Fungi</taxon>
        <taxon>Fungi incertae sedis</taxon>
        <taxon>Zoopagomycota</taxon>
        <taxon>Kickxellomycotina</taxon>
        <taxon>Dimargaritomycetes</taxon>
        <taxon>Dimargaritales</taxon>
        <taxon>Dimargaritaceae</taxon>
        <taxon>Dispira</taxon>
    </lineage>
</organism>
<proteinExistence type="predicted"/>
<gene>
    <name evidence="2" type="ORF">IWQ62_006806</name>
</gene>
<comment type="caution">
    <text evidence="2">The sequence shown here is derived from an EMBL/GenBank/DDBJ whole genome shotgun (WGS) entry which is preliminary data.</text>
</comment>
<feature type="region of interest" description="Disordered" evidence="1">
    <location>
        <begin position="178"/>
        <end position="288"/>
    </location>
</feature>
<feature type="compositionally biased region" description="Pro residues" evidence="1">
    <location>
        <begin position="76"/>
        <end position="90"/>
    </location>
</feature>
<evidence type="ECO:0000256" key="1">
    <source>
        <dbReference type="SAM" id="MobiDB-lite"/>
    </source>
</evidence>
<feature type="compositionally biased region" description="Polar residues" evidence="1">
    <location>
        <begin position="261"/>
        <end position="288"/>
    </location>
</feature>
<feature type="compositionally biased region" description="Polar residues" evidence="1">
    <location>
        <begin position="202"/>
        <end position="212"/>
    </location>
</feature>
<dbReference type="AlphaFoldDB" id="A0A9W8AK19"/>
<name>A0A9W8AK19_9FUNG</name>
<accession>A0A9W8AK19</accession>
<dbReference type="EMBL" id="JANBPY010004147">
    <property type="protein sequence ID" value="KAJ1949015.1"/>
    <property type="molecule type" value="Genomic_DNA"/>
</dbReference>
<protein>
    <submittedName>
        <fullName evidence="2">Uncharacterized protein</fullName>
    </submittedName>
</protein>
<evidence type="ECO:0000313" key="2">
    <source>
        <dbReference type="EMBL" id="KAJ1949015.1"/>
    </source>
</evidence>
<feature type="region of interest" description="Disordered" evidence="1">
    <location>
        <begin position="76"/>
        <end position="112"/>
    </location>
</feature>